<keyword evidence="2" id="KW-0472">Membrane</keyword>
<evidence type="ECO:0000256" key="2">
    <source>
        <dbReference type="SAM" id="Phobius"/>
    </source>
</evidence>
<feature type="region of interest" description="Disordered" evidence="1">
    <location>
        <begin position="143"/>
        <end position="192"/>
    </location>
</feature>
<evidence type="ECO:0000313" key="3">
    <source>
        <dbReference type="EMBL" id="PPS05905.1"/>
    </source>
</evidence>
<sequence>MTSPFPQGRIICVTRRRTASYFSCMFWKRASTFLYTFSFVFSSMITASLLANFSVSPGGLPWCISSTTTSEGTWPHDSYDPFGMTLTGRLREPANYYYHYYGGNQGSEGSSSDTDSGNISYELNEAMDIDALISGGRKRHKTLTEATPVNLSSEDEGGGPQLEHRQRRRNDSRVPATVFTPIRSSPPMNLPTVGQTSLPITITGDNSLSPAREDFLVALIVEKVSVEVEHFPLSLHCLMSDTGTLGPRYTETHDKELADTHGELHRVRELYNKHLAIMKTNVEECEVELAVKKERCIIAEVKMKKFNTRHSSKVEGIIMECQEFKENLLLHTQVAYGPFDVRQVDFDALADVVASNLGFDGFNHSCSLELLIRIKVEGDDVTEELYSRSFALASCARGRGFLPGVLNFTVGSFALANCVRGHGTSPANLSFTDGSFALTNYVAGRGSSPIDLNFTIESFALANCAGGYTSLPVNLNFTVGNFALATYAGGCASSPATLNFIARRFALVSCAGGRGSSPANLNFTTGSFALANCTEGRNSSPVNLNFTAIAPAELVKHGNSIEHHKIGKYDLNLSKHSLLWW</sequence>
<dbReference type="AlphaFoldDB" id="A0A2P5XRD1"/>
<organism evidence="3 4">
    <name type="scientific">Gossypium barbadense</name>
    <name type="common">Sea Island cotton</name>
    <name type="synonym">Hibiscus barbadensis</name>
    <dbReference type="NCBI Taxonomy" id="3634"/>
    <lineage>
        <taxon>Eukaryota</taxon>
        <taxon>Viridiplantae</taxon>
        <taxon>Streptophyta</taxon>
        <taxon>Embryophyta</taxon>
        <taxon>Tracheophyta</taxon>
        <taxon>Spermatophyta</taxon>
        <taxon>Magnoliopsida</taxon>
        <taxon>eudicotyledons</taxon>
        <taxon>Gunneridae</taxon>
        <taxon>Pentapetalae</taxon>
        <taxon>rosids</taxon>
        <taxon>malvids</taxon>
        <taxon>Malvales</taxon>
        <taxon>Malvaceae</taxon>
        <taxon>Malvoideae</taxon>
        <taxon>Gossypium</taxon>
    </lineage>
</organism>
<accession>A0A2P5XRD1</accession>
<keyword evidence="2" id="KW-0812">Transmembrane</keyword>
<feature type="transmembrane region" description="Helical" evidence="2">
    <location>
        <begin position="33"/>
        <end position="55"/>
    </location>
</feature>
<dbReference type="Proteomes" id="UP000239757">
    <property type="component" value="Unassembled WGS sequence"/>
</dbReference>
<proteinExistence type="predicted"/>
<keyword evidence="2" id="KW-1133">Transmembrane helix</keyword>
<feature type="compositionally biased region" description="Polar residues" evidence="1">
    <location>
        <begin position="182"/>
        <end position="192"/>
    </location>
</feature>
<dbReference type="EMBL" id="KZ664372">
    <property type="protein sequence ID" value="PPS05905.1"/>
    <property type="molecule type" value="Genomic_DNA"/>
</dbReference>
<reference evidence="3 4" key="1">
    <citation type="submission" date="2015-01" db="EMBL/GenBank/DDBJ databases">
        <title>Genome of allotetraploid Gossypium barbadense reveals genomic plasticity and fiber elongation in cotton evolution.</title>
        <authorList>
            <person name="Chen X."/>
            <person name="Liu X."/>
            <person name="Zhao B."/>
            <person name="Zheng H."/>
            <person name="Hu Y."/>
            <person name="Lu G."/>
            <person name="Yang C."/>
            <person name="Chen J."/>
            <person name="Shan C."/>
            <person name="Zhang L."/>
            <person name="Zhou Y."/>
            <person name="Wang L."/>
            <person name="Guo W."/>
            <person name="Bai Y."/>
            <person name="Ruan J."/>
            <person name="Shangguan X."/>
            <person name="Mao Y."/>
            <person name="Jiang J."/>
            <person name="Zhu Y."/>
            <person name="Lei J."/>
            <person name="Kang H."/>
            <person name="Chen S."/>
            <person name="He X."/>
            <person name="Wang R."/>
            <person name="Wang Y."/>
            <person name="Chen J."/>
            <person name="Wang L."/>
            <person name="Yu S."/>
            <person name="Wang B."/>
            <person name="Wei J."/>
            <person name="Song S."/>
            <person name="Lu X."/>
            <person name="Gao Z."/>
            <person name="Gu W."/>
            <person name="Deng X."/>
            <person name="Ma D."/>
            <person name="Wang S."/>
            <person name="Liang W."/>
            <person name="Fang L."/>
            <person name="Cai C."/>
            <person name="Zhu X."/>
            <person name="Zhou B."/>
            <person name="Zhang Y."/>
            <person name="Chen Z."/>
            <person name="Xu S."/>
            <person name="Zhu R."/>
            <person name="Wang S."/>
            <person name="Zhang T."/>
            <person name="Zhao G."/>
        </authorList>
    </citation>
    <scope>NUCLEOTIDE SEQUENCE [LARGE SCALE GENOMIC DNA]</scope>
    <source>
        <strain evidence="4">cv. Xinhai21</strain>
        <tissue evidence="3">Leaf</tissue>
    </source>
</reference>
<protein>
    <submittedName>
        <fullName evidence="3">Uncharacterized protein</fullName>
    </submittedName>
</protein>
<evidence type="ECO:0000313" key="4">
    <source>
        <dbReference type="Proteomes" id="UP000239757"/>
    </source>
</evidence>
<evidence type="ECO:0000256" key="1">
    <source>
        <dbReference type="SAM" id="MobiDB-lite"/>
    </source>
</evidence>
<name>A0A2P5XRD1_GOSBA</name>
<gene>
    <name evidence="3" type="ORF">GOBAR_AA14738</name>
</gene>